<evidence type="ECO:0000256" key="10">
    <source>
        <dbReference type="ARBA" id="ARBA00022729"/>
    </source>
</evidence>
<evidence type="ECO:0000256" key="20">
    <source>
        <dbReference type="ARBA" id="ARBA00033328"/>
    </source>
</evidence>
<dbReference type="Proteomes" id="UP001315686">
    <property type="component" value="Unassembled WGS sequence"/>
</dbReference>
<dbReference type="GO" id="GO:0070573">
    <property type="term" value="F:metallodipeptidase activity"/>
    <property type="evidence" value="ECO:0007669"/>
    <property type="project" value="InterPro"/>
</dbReference>
<proteinExistence type="predicted"/>
<evidence type="ECO:0000256" key="3">
    <source>
        <dbReference type="ARBA" id="ARBA00004555"/>
    </source>
</evidence>
<evidence type="ECO:0000256" key="6">
    <source>
        <dbReference type="ARBA" id="ARBA00022525"/>
    </source>
</evidence>
<evidence type="ECO:0000256" key="7">
    <source>
        <dbReference type="ARBA" id="ARBA00022645"/>
    </source>
</evidence>
<sequence length="577" mass="62398">MPVTSPFASLIDQVTIDAPWSLVEAFSKMPRWKPVDVEGAAHDIAGRLKALGVPVRLEEANLHLSIPYTASVTAGGETFNAKPPAYARDCREGLTAPLVHVPATISNSINTLFVKSQDPKASSEENIRGKIIISEGFSFPGKILEFEEKGALGVIAINPGADSHHGICTSIWGTPDLDDLPRKPTIPVAAVNNPDGQKLLKIAQAGGEVTIRTEMEQGWYKSLIPVVDIPGSEEPEKFVLLHGHYDSWDVGVGDNATGDAAMLEIARVLWANKGELKRTVRIAWWPGHSTGRYAGSTWYADTHALDLDENCVAQVNCDSPGCRWATEFRDVSWMKETESFCQQTIREVTGLESQGDRPHRAGDYAFNNIGLSSFFMLSSTMPEQLRKEKDYYAVGGCGGNIAWHTEHDQLEIADKDILLRDTKVYLAAVMGVATAGVLPFDWRTIAAEFSETIASYQEAAGSLADLSPAAKAASDLAAALEAFYASIENGTLTPAQANPVIQRLARILVPVNHTNKPRFRHDPALPVLPLPAIAVAKDLAGYGPDKIGFAQTQMVRGVNRVAAAIKDATRLVQGASK</sequence>
<keyword evidence="9" id="KW-0479">Metal-binding</keyword>
<dbReference type="PANTHER" id="PTHR12053">
    <property type="entry name" value="PROTEASE FAMILY M28 PLASMA GLUTAMATE CARBOXYPEPTIDASE-RELATED"/>
    <property type="match status" value="1"/>
</dbReference>
<protein>
    <recommendedName>
        <fullName evidence="5">Carboxypeptidase Q</fullName>
    </recommendedName>
    <alternativeName>
        <fullName evidence="20">Plasma glutamate carboxypeptidase</fullName>
    </alternativeName>
</protein>
<keyword evidence="10" id="KW-0732">Signal</keyword>
<keyword evidence="15" id="KW-0482">Metalloprotease</keyword>
<dbReference type="AlphaFoldDB" id="A0AAP2CTQ1"/>
<evidence type="ECO:0000256" key="16">
    <source>
        <dbReference type="ARBA" id="ARBA00023145"/>
    </source>
</evidence>
<evidence type="ECO:0000256" key="17">
    <source>
        <dbReference type="ARBA" id="ARBA00023180"/>
    </source>
</evidence>
<evidence type="ECO:0000256" key="12">
    <source>
        <dbReference type="ARBA" id="ARBA00022824"/>
    </source>
</evidence>
<keyword evidence="18" id="KW-0458">Lysosome</keyword>
<dbReference type="GO" id="GO:0005764">
    <property type="term" value="C:lysosome"/>
    <property type="evidence" value="ECO:0007669"/>
    <property type="project" value="UniProtKB-SubCell"/>
</dbReference>
<dbReference type="GO" id="GO:0004180">
    <property type="term" value="F:carboxypeptidase activity"/>
    <property type="evidence" value="ECO:0007669"/>
    <property type="project" value="UniProtKB-KW"/>
</dbReference>
<evidence type="ECO:0000256" key="4">
    <source>
        <dbReference type="ARBA" id="ARBA00004613"/>
    </source>
</evidence>
<evidence type="ECO:0000256" key="5">
    <source>
        <dbReference type="ARBA" id="ARBA00014116"/>
    </source>
</evidence>
<dbReference type="InterPro" id="IPR039866">
    <property type="entry name" value="CPQ"/>
</dbReference>
<dbReference type="GO" id="GO:0046872">
    <property type="term" value="F:metal ion binding"/>
    <property type="evidence" value="ECO:0007669"/>
    <property type="project" value="UniProtKB-KW"/>
</dbReference>
<dbReference type="Gene3D" id="3.50.30.30">
    <property type="match status" value="1"/>
</dbReference>
<evidence type="ECO:0000256" key="9">
    <source>
        <dbReference type="ARBA" id="ARBA00022723"/>
    </source>
</evidence>
<gene>
    <name evidence="22" type="ORF">IV417_08645</name>
</gene>
<reference evidence="22 23" key="1">
    <citation type="journal article" date="2021" name="Arch. Microbiol.">
        <title>Harenicola maris gen. nov., sp. nov. isolated from the Sea of Japan shallow sediments.</title>
        <authorList>
            <person name="Romanenko L.A."/>
            <person name="Kurilenko V.V."/>
            <person name="Chernysheva N.Y."/>
            <person name="Tekutyeva L.A."/>
            <person name="Velansky P.V."/>
            <person name="Svetashev V.I."/>
            <person name="Isaeva M.P."/>
        </authorList>
    </citation>
    <scope>NUCLEOTIDE SEQUENCE [LARGE SCALE GENOMIC DNA]</scope>
    <source>
        <strain evidence="22 23">KMM 3653</strain>
    </source>
</reference>
<evidence type="ECO:0000256" key="18">
    <source>
        <dbReference type="ARBA" id="ARBA00023228"/>
    </source>
</evidence>
<keyword evidence="8" id="KW-0645">Protease</keyword>
<evidence type="ECO:0000256" key="13">
    <source>
        <dbReference type="ARBA" id="ARBA00022833"/>
    </source>
</evidence>
<organism evidence="22 23">
    <name type="scientific">Harenicola maris</name>
    <dbReference type="NCBI Taxonomy" id="2841044"/>
    <lineage>
        <taxon>Bacteria</taxon>
        <taxon>Pseudomonadati</taxon>
        <taxon>Pseudomonadota</taxon>
        <taxon>Alphaproteobacteria</taxon>
        <taxon>Rhodobacterales</taxon>
        <taxon>Paracoccaceae</taxon>
        <taxon>Harenicola</taxon>
    </lineage>
</organism>
<keyword evidence="6" id="KW-0964">Secreted</keyword>
<keyword evidence="7" id="KW-0121">Carboxypeptidase</keyword>
<dbReference type="PANTHER" id="PTHR12053:SF3">
    <property type="entry name" value="CARBOXYPEPTIDASE Q"/>
    <property type="match status" value="1"/>
</dbReference>
<evidence type="ECO:0000256" key="8">
    <source>
        <dbReference type="ARBA" id="ARBA00022670"/>
    </source>
</evidence>
<evidence type="ECO:0000313" key="22">
    <source>
        <dbReference type="EMBL" id="MBT0957453.1"/>
    </source>
</evidence>
<evidence type="ECO:0000256" key="1">
    <source>
        <dbReference type="ARBA" id="ARBA00004240"/>
    </source>
</evidence>
<evidence type="ECO:0000256" key="15">
    <source>
        <dbReference type="ARBA" id="ARBA00023049"/>
    </source>
</evidence>
<dbReference type="EMBL" id="JADQAZ010000002">
    <property type="protein sequence ID" value="MBT0957453.1"/>
    <property type="molecule type" value="Genomic_DNA"/>
</dbReference>
<dbReference type="GO" id="GO:0005576">
    <property type="term" value="C:extracellular region"/>
    <property type="evidence" value="ECO:0007669"/>
    <property type="project" value="UniProtKB-SubCell"/>
</dbReference>
<dbReference type="InterPro" id="IPR007484">
    <property type="entry name" value="Peptidase_M28"/>
</dbReference>
<dbReference type="Pfam" id="PF04389">
    <property type="entry name" value="Peptidase_M28"/>
    <property type="match status" value="1"/>
</dbReference>
<comment type="subcellular location">
    <subcellularLocation>
        <location evidence="1">Endoplasmic reticulum</location>
    </subcellularLocation>
    <subcellularLocation>
        <location evidence="3">Golgi apparatus</location>
    </subcellularLocation>
    <subcellularLocation>
        <location evidence="2">Lysosome</location>
    </subcellularLocation>
    <subcellularLocation>
        <location evidence="4">Secreted</location>
    </subcellularLocation>
</comment>
<comment type="caution">
    <text evidence="22">The sequence shown here is derived from an EMBL/GenBank/DDBJ whole genome shotgun (WGS) entry which is preliminary data.</text>
</comment>
<keyword evidence="13" id="KW-0862">Zinc</keyword>
<feature type="domain" description="Peptidase M28" evidence="21">
    <location>
        <begin position="226"/>
        <end position="423"/>
    </location>
</feature>
<name>A0AAP2CTQ1_9RHOB</name>
<evidence type="ECO:0000256" key="19">
    <source>
        <dbReference type="ARBA" id="ARBA00025833"/>
    </source>
</evidence>
<dbReference type="Gene3D" id="3.40.630.10">
    <property type="entry name" value="Zn peptidases"/>
    <property type="match status" value="1"/>
</dbReference>
<keyword evidence="11" id="KW-0378">Hydrolase</keyword>
<keyword evidence="17" id="KW-0325">Glycoprotein</keyword>
<evidence type="ECO:0000256" key="2">
    <source>
        <dbReference type="ARBA" id="ARBA00004371"/>
    </source>
</evidence>
<accession>A0AAP2CTQ1</accession>
<evidence type="ECO:0000313" key="23">
    <source>
        <dbReference type="Proteomes" id="UP001315686"/>
    </source>
</evidence>
<evidence type="ECO:0000256" key="14">
    <source>
        <dbReference type="ARBA" id="ARBA00023034"/>
    </source>
</evidence>
<keyword evidence="23" id="KW-1185">Reference proteome</keyword>
<dbReference type="GO" id="GO:0006508">
    <property type="term" value="P:proteolysis"/>
    <property type="evidence" value="ECO:0007669"/>
    <property type="project" value="UniProtKB-KW"/>
</dbReference>
<comment type="subunit">
    <text evidence="19">Homodimer. The monomeric form is inactive while the homodimer is active.</text>
</comment>
<keyword evidence="16" id="KW-0865">Zymogen</keyword>
<keyword evidence="14" id="KW-0333">Golgi apparatus</keyword>
<keyword evidence="12" id="KW-0256">Endoplasmic reticulum</keyword>
<evidence type="ECO:0000256" key="11">
    <source>
        <dbReference type="ARBA" id="ARBA00022801"/>
    </source>
</evidence>
<evidence type="ECO:0000259" key="21">
    <source>
        <dbReference type="Pfam" id="PF04389"/>
    </source>
</evidence>
<dbReference type="SUPFAM" id="SSF53187">
    <property type="entry name" value="Zn-dependent exopeptidases"/>
    <property type="match status" value="1"/>
</dbReference>